<comment type="caution">
    <text evidence="2">The sequence shown here is derived from an EMBL/GenBank/DDBJ whole genome shotgun (WGS) entry which is preliminary data.</text>
</comment>
<evidence type="ECO:0000313" key="2">
    <source>
        <dbReference type="EMBL" id="KAK5603416.1"/>
    </source>
</evidence>
<feature type="region of interest" description="Disordered" evidence="1">
    <location>
        <begin position="1"/>
        <end position="25"/>
    </location>
</feature>
<feature type="compositionally biased region" description="Basic and acidic residues" evidence="1">
    <location>
        <begin position="14"/>
        <end position="24"/>
    </location>
</feature>
<protein>
    <submittedName>
        <fullName evidence="2">Uncharacterized protein</fullName>
    </submittedName>
</protein>
<sequence length="93" mass="10354">MPGGEIKLAVHAPKARDKHDKSGVKENTVTFSWPRSAEGEIDFPYCFRTERELLASPGHVLHLEFHRTGNLDNYGKLPPSNNCHILPPSPSAH</sequence>
<organism evidence="2 3">
    <name type="scientific">Crenichthys baileyi</name>
    <name type="common">White River springfish</name>
    <dbReference type="NCBI Taxonomy" id="28760"/>
    <lineage>
        <taxon>Eukaryota</taxon>
        <taxon>Metazoa</taxon>
        <taxon>Chordata</taxon>
        <taxon>Craniata</taxon>
        <taxon>Vertebrata</taxon>
        <taxon>Euteleostomi</taxon>
        <taxon>Actinopterygii</taxon>
        <taxon>Neopterygii</taxon>
        <taxon>Teleostei</taxon>
        <taxon>Neoteleostei</taxon>
        <taxon>Acanthomorphata</taxon>
        <taxon>Ovalentaria</taxon>
        <taxon>Atherinomorphae</taxon>
        <taxon>Cyprinodontiformes</taxon>
        <taxon>Goodeidae</taxon>
        <taxon>Crenichthys</taxon>
    </lineage>
</organism>
<dbReference type="Proteomes" id="UP001311232">
    <property type="component" value="Unassembled WGS sequence"/>
</dbReference>
<proteinExistence type="predicted"/>
<dbReference type="EMBL" id="JAHHUM010002472">
    <property type="protein sequence ID" value="KAK5603416.1"/>
    <property type="molecule type" value="Genomic_DNA"/>
</dbReference>
<keyword evidence="3" id="KW-1185">Reference proteome</keyword>
<dbReference type="AlphaFoldDB" id="A0AAV9R0X6"/>
<name>A0AAV9R0X6_9TELE</name>
<evidence type="ECO:0000256" key="1">
    <source>
        <dbReference type="SAM" id="MobiDB-lite"/>
    </source>
</evidence>
<accession>A0AAV9R0X6</accession>
<reference evidence="2 3" key="1">
    <citation type="submission" date="2021-06" db="EMBL/GenBank/DDBJ databases">
        <authorList>
            <person name="Palmer J.M."/>
        </authorList>
    </citation>
    <scope>NUCLEOTIDE SEQUENCE [LARGE SCALE GENOMIC DNA]</scope>
    <source>
        <strain evidence="2 3">MEX-2019</strain>
        <tissue evidence="2">Muscle</tissue>
    </source>
</reference>
<evidence type="ECO:0000313" key="3">
    <source>
        <dbReference type="Proteomes" id="UP001311232"/>
    </source>
</evidence>
<gene>
    <name evidence="2" type="ORF">CRENBAI_008028</name>
</gene>